<dbReference type="AlphaFoldDB" id="A0A1S2VHS6"/>
<keyword evidence="1" id="KW-0812">Transmembrane</keyword>
<organism evidence="2 3">
    <name type="scientific">Arsenicibacter rosenii</name>
    <dbReference type="NCBI Taxonomy" id="1750698"/>
    <lineage>
        <taxon>Bacteria</taxon>
        <taxon>Pseudomonadati</taxon>
        <taxon>Bacteroidota</taxon>
        <taxon>Cytophagia</taxon>
        <taxon>Cytophagales</taxon>
        <taxon>Spirosomataceae</taxon>
        <taxon>Arsenicibacter</taxon>
    </lineage>
</organism>
<evidence type="ECO:0000313" key="3">
    <source>
        <dbReference type="Proteomes" id="UP000181790"/>
    </source>
</evidence>
<evidence type="ECO:0008006" key="4">
    <source>
        <dbReference type="Google" id="ProtNLM"/>
    </source>
</evidence>
<comment type="caution">
    <text evidence="2">The sequence shown here is derived from an EMBL/GenBank/DDBJ whole genome shotgun (WGS) entry which is preliminary data.</text>
</comment>
<evidence type="ECO:0000256" key="1">
    <source>
        <dbReference type="SAM" id="Phobius"/>
    </source>
</evidence>
<evidence type="ECO:0000313" key="2">
    <source>
        <dbReference type="EMBL" id="OIN57418.1"/>
    </source>
</evidence>
<name>A0A1S2VHS6_9BACT</name>
<keyword evidence="1" id="KW-0472">Membrane</keyword>
<dbReference type="EMBL" id="MORL01000012">
    <property type="protein sequence ID" value="OIN57418.1"/>
    <property type="molecule type" value="Genomic_DNA"/>
</dbReference>
<accession>A0A1S2VHS6</accession>
<dbReference type="RefSeq" id="WP_071504877.1">
    <property type="nucleotide sequence ID" value="NZ_MORL01000012.1"/>
</dbReference>
<reference evidence="2 3" key="1">
    <citation type="submission" date="2016-10" db="EMBL/GenBank/DDBJ databases">
        <title>Arsenicibacter rosenii gen. nov., sp. nov., an efficient arsenic-methylating bacterium isolated from an arsenic-contaminated paddy soil.</title>
        <authorList>
            <person name="Huang K."/>
        </authorList>
    </citation>
    <scope>NUCLEOTIDE SEQUENCE [LARGE SCALE GENOMIC DNA]</scope>
    <source>
        <strain evidence="2 3">SM-1</strain>
    </source>
</reference>
<protein>
    <recommendedName>
        <fullName evidence="4">NADH dehydrogenase</fullName>
    </recommendedName>
</protein>
<gene>
    <name evidence="2" type="ORF">BLX24_19495</name>
</gene>
<feature type="transmembrane region" description="Helical" evidence="1">
    <location>
        <begin position="12"/>
        <end position="33"/>
    </location>
</feature>
<keyword evidence="3" id="KW-1185">Reference proteome</keyword>
<sequence>MFTLNPHNLADALIQHSIMLFVAAVIGFMIGYISQKSTIRQLEGELAGTERELDLCVRGTGLPTNIGLDETAVLTRIRARASELNFERIGRASSLEADDLKAINGIGPFLERKLNAIGIYTFQQVANFSKQDIDKINEIIEFFPGRIDRDNWVGQAFDLCKRKN</sequence>
<keyword evidence="1" id="KW-1133">Transmembrane helix</keyword>
<dbReference type="Proteomes" id="UP000181790">
    <property type="component" value="Unassembled WGS sequence"/>
</dbReference>
<dbReference type="Gene3D" id="1.10.150.20">
    <property type="entry name" value="5' to 3' exonuclease, C-terminal subdomain"/>
    <property type="match status" value="1"/>
</dbReference>
<dbReference type="OrthoDB" id="9807941at2"/>
<proteinExistence type="predicted"/>